<dbReference type="SMART" id="SM00382">
    <property type="entry name" value="AAA"/>
    <property type="match status" value="2"/>
</dbReference>
<dbReference type="GO" id="GO:0005524">
    <property type="term" value="F:ATP binding"/>
    <property type="evidence" value="ECO:0007669"/>
    <property type="project" value="UniProtKB-KW"/>
</dbReference>
<keyword evidence="13" id="KW-1185">Reference proteome</keyword>
<feature type="domain" description="ABC transporter" evidence="11">
    <location>
        <begin position="316"/>
        <end position="562"/>
    </location>
</feature>
<evidence type="ECO:0000256" key="2">
    <source>
        <dbReference type="ARBA" id="ARBA00005417"/>
    </source>
</evidence>
<organism evidence="12 13">
    <name type="scientific">Streptosporangium fragile</name>
    <dbReference type="NCBI Taxonomy" id="46186"/>
    <lineage>
        <taxon>Bacteria</taxon>
        <taxon>Bacillati</taxon>
        <taxon>Actinomycetota</taxon>
        <taxon>Actinomycetes</taxon>
        <taxon>Streptosporangiales</taxon>
        <taxon>Streptosporangiaceae</taxon>
        <taxon>Streptosporangium</taxon>
    </lineage>
</organism>
<evidence type="ECO:0000256" key="6">
    <source>
        <dbReference type="ARBA" id="ARBA00022741"/>
    </source>
</evidence>
<evidence type="ECO:0000259" key="11">
    <source>
        <dbReference type="PROSITE" id="PS50893"/>
    </source>
</evidence>
<dbReference type="InterPro" id="IPR027417">
    <property type="entry name" value="P-loop_NTPase"/>
</dbReference>
<evidence type="ECO:0000256" key="8">
    <source>
        <dbReference type="ARBA" id="ARBA00022967"/>
    </source>
</evidence>
<keyword evidence="9" id="KW-0472">Membrane</keyword>
<keyword evidence="4" id="KW-1003">Cell membrane</keyword>
<comment type="caution">
    <text evidence="12">The sequence shown here is derived from an EMBL/GenBank/DDBJ whole genome shotgun (WGS) entry which is preliminary data.</text>
</comment>
<feature type="compositionally biased region" description="Low complexity" evidence="10">
    <location>
        <begin position="282"/>
        <end position="308"/>
    </location>
</feature>
<comment type="similarity">
    <text evidence="2">Belongs to the ABC transporter superfamily.</text>
</comment>
<accession>A0ABN3W7L3</accession>
<evidence type="ECO:0000256" key="4">
    <source>
        <dbReference type="ARBA" id="ARBA00022475"/>
    </source>
</evidence>
<dbReference type="InterPro" id="IPR017871">
    <property type="entry name" value="ABC_transporter-like_CS"/>
</dbReference>
<dbReference type="PROSITE" id="PS00211">
    <property type="entry name" value="ABC_TRANSPORTER_1"/>
    <property type="match status" value="2"/>
</dbReference>
<dbReference type="InterPro" id="IPR003439">
    <property type="entry name" value="ABC_transporter-like_ATP-bd"/>
</dbReference>
<evidence type="ECO:0000313" key="12">
    <source>
        <dbReference type="EMBL" id="GAA2898522.1"/>
    </source>
</evidence>
<dbReference type="InterPro" id="IPR003593">
    <property type="entry name" value="AAA+_ATPase"/>
</dbReference>
<reference evidence="12 13" key="1">
    <citation type="journal article" date="2019" name="Int. J. Syst. Evol. Microbiol.">
        <title>The Global Catalogue of Microorganisms (GCM) 10K type strain sequencing project: providing services to taxonomists for standard genome sequencing and annotation.</title>
        <authorList>
            <consortium name="The Broad Institute Genomics Platform"/>
            <consortium name="The Broad Institute Genome Sequencing Center for Infectious Disease"/>
            <person name="Wu L."/>
            <person name="Ma J."/>
        </authorList>
    </citation>
    <scope>NUCLEOTIDE SEQUENCE [LARGE SCALE GENOMIC DNA]</scope>
    <source>
        <strain evidence="12 13">JCM 6242</strain>
    </source>
</reference>
<dbReference type="Pfam" id="PF00005">
    <property type="entry name" value="ABC_tran"/>
    <property type="match status" value="2"/>
</dbReference>
<keyword evidence="5" id="KW-0997">Cell inner membrane</keyword>
<evidence type="ECO:0000256" key="3">
    <source>
        <dbReference type="ARBA" id="ARBA00022448"/>
    </source>
</evidence>
<feature type="compositionally biased region" description="Gly residues" evidence="10">
    <location>
        <begin position="263"/>
        <end position="275"/>
    </location>
</feature>
<dbReference type="PROSITE" id="PS50893">
    <property type="entry name" value="ABC_TRANSPORTER_2"/>
    <property type="match status" value="2"/>
</dbReference>
<name>A0ABN3W7L3_9ACTN</name>
<evidence type="ECO:0000256" key="5">
    <source>
        <dbReference type="ARBA" id="ARBA00022519"/>
    </source>
</evidence>
<keyword evidence="3" id="KW-0813">Transport</keyword>
<dbReference type="NCBIfam" id="NF008453">
    <property type="entry name" value="PRK11308.1"/>
    <property type="match status" value="2"/>
</dbReference>
<dbReference type="Proteomes" id="UP001500831">
    <property type="component" value="Unassembled WGS sequence"/>
</dbReference>
<sequence length="601" mass="63143">MALFSVENLSVTFRDRHRAFTAVRDVSFAVEPGRTLAIVGESGSGKSVSLLASTGLLPARATVRGSALYRGTDLTTLKPGQLRAIRGRHIGFVFQDPLSNLHPLKTIGSQIAEAITAHERVGRRPLRRRVLDLLGEVGIKDPERRIDDYPNHFSGGMRQRVMIAMAVALNPGLIIADEPTTALDVTVQASILKLLRRLQAAHGTALIFVSHDLGVVSDIADDVVVMRGGEAVETAPASRIYTAPRHEYTRTLLGAARHGPAGDGVAGDGVAGDGVAGDEPADTAGNGADPAAGPAASPSAGPAEGPVADPGPLLTVSAVHMSYRRRGRKDSFTALADVSFDVGEREIVGLVGESGSGKSTVGRIIAGLIRPTAGSVSLRGAVYNEAGGGPARLDASLRPAIQVVFQDPYGSLNPRRRIAATLAEPFVVNTELPAAQIRARVEALAQRVELPPSVLDRFPSQLSGGQRQRVAIARAVALGPSVVVADEPVSALDITTQAQIVALLRRLRAELGVSFLFISHDLGVVADLCERVVVLKDGRVVEEGSTRQVFTGPRHPYTRTLLASIPGRGRLVKVPESHAPDGDDHPHDLGAGPGTGRVAHV</sequence>
<dbReference type="InterPro" id="IPR050388">
    <property type="entry name" value="ABC_Ni/Peptide_Import"/>
</dbReference>
<feature type="region of interest" description="Disordered" evidence="10">
    <location>
        <begin position="573"/>
        <end position="601"/>
    </location>
</feature>
<protein>
    <submittedName>
        <fullName evidence="12">ABC transporter ATP-binding protein</fullName>
    </submittedName>
</protein>
<dbReference type="CDD" id="cd03257">
    <property type="entry name" value="ABC_NikE_OppD_transporters"/>
    <property type="match status" value="2"/>
</dbReference>
<feature type="region of interest" description="Disordered" evidence="10">
    <location>
        <begin position="263"/>
        <end position="311"/>
    </location>
</feature>
<dbReference type="NCBIfam" id="NF007739">
    <property type="entry name" value="PRK10419.1"/>
    <property type="match status" value="2"/>
</dbReference>
<feature type="domain" description="ABC transporter" evidence="11">
    <location>
        <begin position="6"/>
        <end position="253"/>
    </location>
</feature>
<keyword evidence="8" id="KW-1278">Translocase</keyword>
<dbReference type="SUPFAM" id="SSF52540">
    <property type="entry name" value="P-loop containing nucleoside triphosphate hydrolases"/>
    <property type="match status" value="2"/>
</dbReference>
<evidence type="ECO:0000256" key="9">
    <source>
        <dbReference type="ARBA" id="ARBA00023136"/>
    </source>
</evidence>
<evidence type="ECO:0000256" key="7">
    <source>
        <dbReference type="ARBA" id="ARBA00022840"/>
    </source>
</evidence>
<dbReference type="Gene3D" id="3.40.50.300">
    <property type="entry name" value="P-loop containing nucleotide triphosphate hydrolases"/>
    <property type="match status" value="2"/>
</dbReference>
<comment type="subcellular location">
    <subcellularLocation>
        <location evidence="1">Cell membrane</location>
        <topology evidence="1">Peripheral membrane protein</topology>
    </subcellularLocation>
</comment>
<gene>
    <name evidence="12" type="ORF">GCM10010517_63640</name>
</gene>
<evidence type="ECO:0000313" key="13">
    <source>
        <dbReference type="Proteomes" id="UP001500831"/>
    </source>
</evidence>
<dbReference type="Pfam" id="PF08352">
    <property type="entry name" value="oligo_HPY"/>
    <property type="match status" value="2"/>
</dbReference>
<dbReference type="PANTHER" id="PTHR43297:SF14">
    <property type="entry name" value="ATPASE AAA-TYPE CORE DOMAIN-CONTAINING PROTEIN"/>
    <property type="match status" value="1"/>
</dbReference>
<dbReference type="InterPro" id="IPR013563">
    <property type="entry name" value="Oligopep_ABC_C"/>
</dbReference>
<dbReference type="EMBL" id="BAAAVI010000062">
    <property type="protein sequence ID" value="GAA2898522.1"/>
    <property type="molecule type" value="Genomic_DNA"/>
</dbReference>
<keyword evidence="6" id="KW-0547">Nucleotide-binding</keyword>
<evidence type="ECO:0000256" key="10">
    <source>
        <dbReference type="SAM" id="MobiDB-lite"/>
    </source>
</evidence>
<evidence type="ECO:0000256" key="1">
    <source>
        <dbReference type="ARBA" id="ARBA00004202"/>
    </source>
</evidence>
<keyword evidence="7 12" id="KW-0067">ATP-binding</keyword>
<feature type="compositionally biased region" description="Basic and acidic residues" evidence="10">
    <location>
        <begin position="573"/>
        <end position="588"/>
    </location>
</feature>
<proteinExistence type="inferred from homology"/>
<dbReference type="PANTHER" id="PTHR43297">
    <property type="entry name" value="OLIGOPEPTIDE TRANSPORT ATP-BINDING PROTEIN APPD"/>
    <property type="match status" value="1"/>
</dbReference>